<sequence length="144" mass="15781">MKPTPNPIIIATQSAIVACRTRLWLPSSQIPNKLLFPCQAVDDTLSLCGGLSSDLEPPSTAGGSSLAKGNGIFGMVVGTVMASFGMVILRSTTASARYLVRFTTISSGKSPKSYPVELEMLYYNLRISDTRTQMLLRYCQWYQY</sequence>
<dbReference type="PROSITE" id="PS51257">
    <property type="entry name" value="PROKAR_LIPOPROTEIN"/>
    <property type="match status" value="1"/>
</dbReference>
<feature type="transmembrane region" description="Helical" evidence="1">
    <location>
        <begin position="71"/>
        <end position="89"/>
    </location>
</feature>
<evidence type="ECO:0000313" key="3">
    <source>
        <dbReference type="Proteomes" id="UP000267821"/>
    </source>
</evidence>
<dbReference type="InParanoid" id="A0A3N4LHA7"/>
<keyword evidence="3" id="KW-1185">Reference proteome</keyword>
<name>A0A3N4LHA7_9PEZI</name>
<protein>
    <submittedName>
        <fullName evidence="2">Uncharacterized protein</fullName>
    </submittedName>
</protein>
<keyword evidence="1" id="KW-0812">Transmembrane</keyword>
<keyword evidence="1" id="KW-0472">Membrane</keyword>
<reference evidence="2 3" key="1">
    <citation type="journal article" date="2018" name="Nat. Ecol. Evol.">
        <title>Pezizomycetes genomes reveal the molecular basis of ectomycorrhizal truffle lifestyle.</title>
        <authorList>
            <person name="Murat C."/>
            <person name="Payen T."/>
            <person name="Noel B."/>
            <person name="Kuo A."/>
            <person name="Morin E."/>
            <person name="Chen J."/>
            <person name="Kohler A."/>
            <person name="Krizsan K."/>
            <person name="Balestrini R."/>
            <person name="Da Silva C."/>
            <person name="Montanini B."/>
            <person name="Hainaut M."/>
            <person name="Levati E."/>
            <person name="Barry K.W."/>
            <person name="Belfiori B."/>
            <person name="Cichocki N."/>
            <person name="Clum A."/>
            <person name="Dockter R.B."/>
            <person name="Fauchery L."/>
            <person name="Guy J."/>
            <person name="Iotti M."/>
            <person name="Le Tacon F."/>
            <person name="Lindquist E.A."/>
            <person name="Lipzen A."/>
            <person name="Malagnac F."/>
            <person name="Mello A."/>
            <person name="Molinier V."/>
            <person name="Miyauchi S."/>
            <person name="Poulain J."/>
            <person name="Riccioni C."/>
            <person name="Rubini A."/>
            <person name="Sitrit Y."/>
            <person name="Splivallo R."/>
            <person name="Traeger S."/>
            <person name="Wang M."/>
            <person name="Zifcakova L."/>
            <person name="Wipf D."/>
            <person name="Zambonelli A."/>
            <person name="Paolocci F."/>
            <person name="Nowrousian M."/>
            <person name="Ottonello S."/>
            <person name="Baldrian P."/>
            <person name="Spatafora J.W."/>
            <person name="Henrissat B."/>
            <person name="Nagy L.G."/>
            <person name="Aury J.M."/>
            <person name="Wincker P."/>
            <person name="Grigoriev I.V."/>
            <person name="Bonfante P."/>
            <person name="Martin F.M."/>
        </authorList>
    </citation>
    <scope>NUCLEOTIDE SEQUENCE [LARGE SCALE GENOMIC DNA]</scope>
    <source>
        <strain evidence="2 3">ATCC MYA-4762</strain>
    </source>
</reference>
<keyword evidence="1" id="KW-1133">Transmembrane helix</keyword>
<dbReference type="Proteomes" id="UP000267821">
    <property type="component" value="Unassembled WGS sequence"/>
</dbReference>
<gene>
    <name evidence="2" type="ORF">L211DRAFT_460651</name>
</gene>
<dbReference type="AlphaFoldDB" id="A0A3N4LHA7"/>
<evidence type="ECO:0000313" key="2">
    <source>
        <dbReference type="EMBL" id="RPB21098.1"/>
    </source>
</evidence>
<dbReference type="OrthoDB" id="10310420at2759"/>
<evidence type="ECO:0000256" key="1">
    <source>
        <dbReference type="SAM" id="Phobius"/>
    </source>
</evidence>
<accession>A0A3N4LHA7</accession>
<proteinExistence type="predicted"/>
<dbReference type="EMBL" id="ML121564">
    <property type="protein sequence ID" value="RPB21098.1"/>
    <property type="molecule type" value="Genomic_DNA"/>
</dbReference>
<organism evidence="2 3">
    <name type="scientific">Terfezia boudieri ATCC MYA-4762</name>
    <dbReference type="NCBI Taxonomy" id="1051890"/>
    <lineage>
        <taxon>Eukaryota</taxon>
        <taxon>Fungi</taxon>
        <taxon>Dikarya</taxon>
        <taxon>Ascomycota</taxon>
        <taxon>Pezizomycotina</taxon>
        <taxon>Pezizomycetes</taxon>
        <taxon>Pezizales</taxon>
        <taxon>Pezizaceae</taxon>
        <taxon>Terfezia</taxon>
    </lineage>
</organism>